<protein>
    <submittedName>
        <fullName evidence="2">Mitochondrial ribosomal protein subunit L20-domain-containing protein</fullName>
    </submittedName>
</protein>
<dbReference type="Pfam" id="PF12824">
    <property type="entry name" value="MRP-L20"/>
    <property type="match status" value="1"/>
</dbReference>
<dbReference type="InterPro" id="IPR024388">
    <property type="entry name" value="Ribosomal_mL58"/>
</dbReference>
<reference evidence="2" key="1">
    <citation type="journal article" date="2023" name="Mol. Phylogenet. Evol.">
        <title>Genome-scale phylogeny and comparative genomics of the fungal order Sordariales.</title>
        <authorList>
            <person name="Hensen N."/>
            <person name="Bonometti L."/>
            <person name="Westerberg I."/>
            <person name="Brannstrom I.O."/>
            <person name="Guillou S."/>
            <person name="Cros-Aarteil S."/>
            <person name="Calhoun S."/>
            <person name="Haridas S."/>
            <person name="Kuo A."/>
            <person name="Mondo S."/>
            <person name="Pangilinan J."/>
            <person name="Riley R."/>
            <person name="LaButti K."/>
            <person name="Andreopoulos B."/>
            <person name="Lipzen A."/>
            <person name="Chen C."/>
            <person name="Yan M."/>
            <person name="Daum C."/>
            <person name="Ng V."/>
            <person name="Clum A."/>
            <person name="Steindorff A."/>
            <person name="Ohm R.A."/>
            <person name="Martin F."/>
            <person name="Silar P."/>
            <person name="Natvig D.O."/>
            <person name="Lalanne C."/>
            <person name="Gautier V."/>
            <person name="Ament-Velasquez S.L."/>
            <person name="Kruys A."/>
            <person name="Hutchinson M.I."/>
            <person name="Powell A.J."/>
            <person name="Barry K."/>
            <person name="Miller A.N."/>
            <person name="Grigoriev I.V."/>
            <person name="Debuchy R."/>
            <person name="Gladieux P."/>
            <person name="Hiltunen Thoren M."/>
            <person name="Johannesson H."/>
        </authorList>
    </citation>
    <scope>NUCLEOTIDE SEQUENCE</scope>
    <source>
        <strain evidence="2">SMH4131-1</strain>
    </source>
</reference>
<keyword evidence="2" id="KW-0689">Ribosomal protein</keyword>
<dbReference type="PANTHER" id="PTHR28266:SF1">
    <property type="entry name" value="LARGE RIBOSOMAL SUBUNIT PROTEIN ML58"/>
    <property type="match status" value="1"/>
</dbReference>
<dbReference type="GO" id="GO:0005762">
    <property type="term" value="C:mitochondrial large ribosomal subunit"/>
    <property type="evidence" value="ECO:0007669"/>
    <property type="project" value="TreeGrafter"/>
</dbReference>
<dbReference type="Proteomes" id="UP001286456">
    <property type="component" value="Unassembled WGS sequence"/>
</dbReference>
<feature type="region of interest" description="Disordered" evidence="1">
    <location>
        <begin position="29"/>
        <end position="53"/>
    </location>
</feature>
<evidence type="ECO:0000313" key="3">
    <source>
        <dbReference type="Proteomes" id="UP001286456"/>
    </source>
</evidence>
<gene>
    <name evidence="2" type="ORF">B0T19DRAFT_163578</name>
</gene>
<keyword evidence="3" id="KW-1185">Reference proteome</keyword>
<comment type="caution">
    <text evidence="2">The sequence shown here is derived from an EMBL/GenBank/DDBJ whole genome shotgun (WGS) entry which is preliminary data.</text>
</comment>
<name>A0AAE0IM48_9PEZI</name>
<accession>A0AAE0IM48</accession>
<sequence length="239" mass="26628">MEARLLRRPALTCCHRLLLASRPITPAAASSPLPVTLQQPSAGARHKSTTRRTKRALNISPHTSFLGPPTTTDRIIFNPPASTASVFHTPFKFLPKTDPRRRANLMELFASSTTIKFNPTVTPDPADADADAADATAAQDALGPKIGGRVGKKHHMTKEDVLEMRRLREEDPMTNSVNRLAAQYGCSHLFVLMCCKAPREHKEKHIAAGELVKSRWGPRRRTAREDRKRRLEMLFNGQL</sequence>
<organism evidence="2 3">
    <name type="scientific">Cercophora scortea</name>
    <dbReference type="NCBI Taxonomy" id="314031"/>
    <lineage>
        <taxon>Eukaryota</taxon>
        <taxon>Fungi</taxon>
        <taxon>Dikarya</taxon>
        <taxon>Ascomycota</taxon>
        <taxon>Pezizomycotina</taxon>
        <taxon>Sordariomycetes</taxon>
        <taxon>Sordariomycetidae</taxon>
        <taxon>Sordariales</taxon>
        <taxon>Lasiosphaeriaceae</taxon>
        <taxon>Cercophora</taxon>
    </lineage>
</organism>
<evidence type="ECO:0000256" key="1">
    <source>
        <dbReference type="SAM" id="MobiDB-lite"/>
    </source>
</evidence>
<dbReference type="GO" id="GO:0003735">
    <property type="term" value="F:structural constituent of ribosome"/>
    <property type="evidence" value="ECO:0007669"/>
    <property type="project" value="TreeGrafter"/>
</dbReference>
<keyword evidence="2" id="KW-0687">Ribonucleoprotein</keyword>
<evidence type="ECO:0000313" key="2">
    <source>
        <dbReference type="EMBL" id="KAK3327450.1"/>
    </source>
</evidence>
<feature type="compositionally biased region" description="Basic residues" evidence="1">
    <location>
        <begin position="44"/>
        <end position="53"/>
    </location>
</feature>
<dbReference type="EMBL" id="JAUEPO010000003">
    <property type="protein sequence ID" value="KAK3327450.1"/>
    <property type="molecule type" value="Genomic_DNA"/>
</dbReference>
<dbReference type="AlphaFoldDB" id="A0AAE0IM48"/>
<reference evidence="2" key="2">
    <citation type="submission" date="2023-06" db="EMBL/GenBank/DDBJ databases">
        <authorList>
            <consortium name="Lawrence Berkeley National Laboratory"/>
            <person name="Haridas S."/>
            <person name="Hensen N."/>
            <person name="Bonometti L."/>
            <person name="Westerberg I."/>
            <person name="Brannstrom I.O."/>
            <person name="Guillou S."/>
            <person name="Cros-Aarteil S."/>
            <person name="Calhoun S."/>
            <person name="Kuo A."/>
            <person name="Mondo S."/>
            <person name="Pangilinan J."/>
            <person name="Riley R."/>
            <person name="Labutti K."/>
            <person name="Andreopoulos B."/>
            <person name="Lipzen A."/>
            <person name="Chen C."/>
            <person name="Yanf M."/>
            <person name="Daum C."/>
            <person name="Ng V."/>
            <person name="Clum A."/>
            <person name="Steindorff A."/>
            <person name="Ohm R."/>
            <person name="Martin F."/>
            <person name="Silar P."/>
            <person name="Natvig D."/>
            <person name="Lalanne C."/>
            <person name="Gautier V."/>
            <person name="Ament-Velasquez S.L."/>
            <person name="Kruys A."/>
            <person name="Hutchinson M.I."/>
            <person name="Powell A.J."/>
            <person name="Barry K."/>
            <person name="Miller A.N."/>
            <person name="Grigoriev I.V."/>
            <person name="Debuchy R."/>
            <person name="Gladieux P."/>
            <person name="Thoren M.H."/>
            <person name="Johannesson H."/>
        </authorList>
    </citation>
    <scope>NUCLEOTIDE SEQUENCE</scope>
    <source>
        <strain evidence="2">SMH4131-1</strain>
    </source>
</reference>
<dbReference type="PANTHER" id="PTHR28266">
    <property type="entry name" value="54S RIBOSOMAL PROTEIN L20, MITOCHONDRIAL"/>
    <property type="match status" value="1"/>
</dbReference>
<proteinExistence type="predicted"/>